<feature type="domain" description="FPG-type" evidence="17">
    <location>
        <begin position="241"/>
        <end position="275"/>
    </location>
</feature>
<dbReference type="GO" id="GO:0034039">
    <property type="term" value="F:8-oxo-7,8-dihydroguanine DNA N-glycosylase activity"/>
    <property type="evidence" value="ECO:0007669"/>
    <property type="project" value="TreeGrafter"/>
</dbReference>
<dbReference type="Proteomes" id="UP000233419">
    <property type="component" value="Chromosome"/>
</dbReference>
<evidence type="ECO:0000256" key="3">
    <source>
        <dbReference type="ARBA" id="ARBA00009409"/>
    </source>
</evidence>
<dbReference type="SUPFAM" id="SSF46946">
    <property type="entry name" value="S13-like H2TH domain"/>
    <property type="match status" value="1"/>
</dbReference>
<dbReference type="SMART" id="SM01232">
    <property type="entry name" value="H2TH"/>
    <property type="match status" value="1"/>
</dbReference>
<keyword evidence="11" id="KW-0234">DNA repair</keyword>
<dbReference type="AlphaFoldDB" id="A0A2K9BJ47"/>
<comment type="catalytic activity">
    <reaction evidence="1">
        <text>Hydrolysis of DNA containing ring-opened 7-methylguanine residues, releasing 2,6-diamino-4-hydroxy-5-(N-methyl)formamidopyrimidine.</text>
        <dbReference type="EC" id="3.2.2.23"/>
    </reaction>
</comment>
<dbReference type="GO" id="GO:0003684">
    <property type="term" value="F:damaged DNA binding"/>
    <property type="evidence" value="ECO:0007669"/>
    <property type="project" value="InterPro"/>
</dbReference>
<dbReference type="GO" id="GO:0140078">
    <property type="term" value="F:class I DNA-(apurinic or apyrimidinic site) endonuclease activity"/>
    <property type="evidence" value="ECO:0007669"/>
    <property type="project" value="UniProtKB-EC"/>
</dbReference>
<keyword evidence="5" id="KW-0479">Metal-binding</keyword>
<evidence type="ECO:0000313" key="20">
    <source>
        <dbReference type="Proteomes" id="UP000233419"/>
    </source>
</evidence>
<dbReference type="GO" id="GO:0008270">
    <property type="term" value="F:zinc ion binding"/>
    <property type="evidence" value="ECO:0007669"/>
    <property type="project" value="UniProtKB-KW"/>
</dbReference>
<keyword evidence="12" id="KW-0456">Lyase</keyword>
<dbReference type="Pfam" id="PF06831">
    <property type="entry name" value="H2TH"/>
    <property type="match status" value="1"/>
</dbReference>
<feature type="domain" description="Formamidopyrimidine-DNA glycosylase catalytic" evidence="18">
    <location>
        <begin position="2"/>
        <end position="116"/>
    </location>
</feature>
<comment type="subunit">
    <text evidence="4">Monomer.</text>
</comment>
<evidence type="ECO:0000256" key="7">
    <source>
        <dbReference type="ARBA" id="ARBA00022771"/>
    </source>
</evidence>
<comment type="cofactor">
    <cofactor evidence="2">
        <name>Zn(2+)</name>
        <dbReference type="ChEBI" id="CHEBI:29105"/>
    </cofactor>
</comment>
<evidence type="ECO:0000256" key="8">
    <source>
        <dbReference type="ARBA" id="ARBA00022801"/>
    </source>
</evidence>
<dbReference type="Gene3D" id="1.10.8.50">
    <property type="match status" value="1"/>
</dbReference>
<evidence type="ECO:0000256" key="12">
    <source>
        <dbReference type="ARBA" id="ARBA00023239"/>
    </source>
</evidence>
<name>A0A2K9BJ47_9MOLU</name>
<dbReference type="PANTHER" id="PTHR22993">
    <property type="entry name" value="FORMAMIDOPYRIMIDINE-DNA GLYCOSYLASE"/>
    <property type="match status" value="1"/>
</dbReference>
<dbReference type="NCBIfam" id="TIGR00577">
    <property type="entry name" value="fpg"/>
    <property type="match status" value="1"/>
</dbReference>
<dbReference type="PROSITE" id="PS01242">
    <property type="entry name" value="ZF_FPG_1"/>
    <property type="match status" value="1"/>
</dbReference>
<keyword evidence="14" id="KW-0326">Glycosidase</keyword>
<evidence type="ECO:0000256" key="1">
    <source>
        <dbReference type="ARBA" id="ARBA00001668"/>
    </source>
</evidence>
<comment type="catalytic activity">
    <reaction evidence="15">
        <text>2'-deoxyribonucleotide-(2'-deoxyribose 5'-phosphate)-2'-deoxyribonucleotide-DNA = a 3'-end 2'-deoxyribonucleotide-(2,3-dehydro-2,3-deoxyribose 5'-phosphate)-DNA + a 5'-end 5'-phospho-2'-deoxyribonucleoside-DNA + H(+)</text>
        <dbReference type="Rhea" id="RHEA:66592"/>
        <dbReference type="Rhea" id="RHEA-COMP:13180"/>
        <dbReference type="Rhea" id="RHEA-COMP:16897"/>
        <dbReference type="Rhea" id="RHEA-COMP:17067"/>
        <dbReference type="ChEBI" id="CHEBI:15378"/>
        <dbReference type="ChEBI" id="CHEBI:136412"/>
        <dbReference type="ChEBI" id="CHEBI:157695"/>
        <dbReference type="ChEBI" id="CHEBI:167181"/>
        <dbReference type="EC" id="4.2.99.18"/>
    </reaction>
</comment>
<dbReference type="InterPro" id="IPR015886">
    <property type="entry name" value="H2TH_FPG"/>
</dbReference>
<keyword evidence="13" id="KW-0511">Multifunctional enzyme</keyword>
<organism evidence="19 20">
    <name type="scientific">Mesoplasma syrphidae</name>
    <dbReference type="NCBI Taxonomy" id="225999"/>
    <lineage>
        <taxon>Bacteria</taxon>
        <taxon>Bacillati</taxon>
        <taxon>Mycoplasmatota</taxon>
        <taxon>Mollicutes</taxon>
        <taxon>Entomoplasmatales</taxon>
        <taxon>Entomoplasmataceae</taxon>
        <taxon>Mesoplasma</taxon>
    </lineage>
</organism>
<dbReference type="KEGG" id="msyr:CXP39_00940"/>
<dbReference type="GO" id="GO:0006284">
    <property type="term" value="P:base-excision repair"/>
    <property type="evidence" value="ECO:0007669"/>
    <property type="project" value="InterPro"/>
</dbReference>
<evidence type="ECO:0000256" key="6">
    <source>
        <dbReference type="ARBA" id="ARBA00022763"/>
    </source>
</evidence>
<evidence type="ECO:0000256" key="10">
    <source>
        <dbReference type="ARBA" id="ARBA00023125"/>
    </source>
</evidence>
<evidence type="ECO:0000256" key="16">
    <source>
        <dbReference type="PROSITE-ProRule" id="PRU00391"/>
    </source>
</evidence>
<dbReference type="RefSeq" id="WP_027048476.1">
    <property type="nucleotide sequence ID" value="NZ_CP025257.1"/>
</dbReference>
<evidence type="ECO:0000313" key="19">
    <source>
        <dbReference type="EMBL" id="AUF83371.1"/>
    </source>
</evidence>
<dbReference type="Pfam" id="PF01149">
    <property type="entry name" value="Fapy_DNA_glyco"/>
    <property type="match status" value="1"/>
</dbReference>
<sequence length="278" mass="31493">MPELPEVTTVAKILNREIKNLTITDSMIFYTKLLKNVDITTFKAAVKNQKIVEVTNYAKYIAIKLEDWVLISHLRMEGKWMIEEANSYSYDQKHLEAQLALSNGKFARYYDTRKFGTLELYSVDTYKNSPSLVKLGPIPGQLGATSEYLYSKTKRSRKAIKTLLLDQTVVAGLGNIYVNEVLFATKMSPEEPANNLTLQDCKNLMKASKEILSKAIELGGTTIHTFKSSVEVEGNYQEHLKVHLRAGHPCFNCGFKIAKNFVNGRGTYYCPKCQILKK</sequence>
<comment type="similarity">
    <text evidence="3">Belongs to the FPG family.</text>
</comment>
<evidence type="ECO:0000256" key="13">
    <source>
        <dbReference type="ARBA" id="ARBA00023268"/>
    </source>
</evidence>
<dbReference type="NCBIfam" id="NF002211">
    <property type="entry name" value="PRK01103.1"/>
    <property type="match status" value="1"/>
</dbReference>
<evidence type="ECO:0000256" key="11">
    <source>
        <dbReference type="ARBA" id="ARBA00023204"/>
    </source>
</evidence>
<dbReference type="InterPro" id="IPR015887">
    <property type="entry name" value="DNA_glyclase_Znf_dom_DNA_BS"/>
</dbReference>
<evidence type="ECO:0000256" key="4">
    <source>
        <dbReference type="ARBA" id="ARBA00011245"/>
    </source>
</evidence>
<dbReference type="FunFam" id="1.10.8.50:FF:000003">
    <property type="entry name" value="Formamidopyrimidine-DNA glycosylase"/>
    <property type="match status" value="1"/>
</dbReference>
<dbReference type="PROSITE" id="PS51068">
    <property type="entry name" value="FPG_CAT"/>
    <property type="match status" value="1"/>
</dbReference>
<dbReference type="InterPro" id="IPR012319">
    <property type="entry name" value="FPG_cat"/>
</dbReference>
<evidence type="ECO:0000259" key="17">
    <source>
        <dbReference type="PROSITE" id="PS51066"/>
    </source>
</evidence>
<dbReference type="Gene3D" id="3.20.190.10">
    <property type="entry name" value="MutM-like, N-terminal"/>
    <property type="match status" value="1"/>
</dbReference>
<dbReference type="GO" id="GO:0003690">
    <property type="term" value="F:double-stranded DNA binding"/>
    <property type="evidence" value="ECO:0007669"/>
    <property type="project" value="UniProtKB-ARBA"/>
</dbReference>
<dbReference type="OrthoDB" id="9800855at2"/>
<dbReference type="SUPFAM" id="SSF57716">
    <property type="entry name" value="Glucocorticoid receptor-like (DNA-binding domain)"/>
    <property type="match status" value="1"/>
</dbReference>
<keyword evidence="20" id="KW-1185">Reference proteome</keyword>
<proteinExistence type="inferred from homology"/>
<protein>
    <submittedName>
        <fullName evidence="19">DNA-formamidopyrimidine glycosylase</fullName>
    </submittedName>
</protein>
<dbReference type="PROSITE" id="PS51066">
    <property type="entry name" value="ZF_FPG_2"/>
    <property type="match status" value="1"/>
</dbReference>
<reference evidence="19 20" key="1">
    <citation type="submission" date="2017-12" db="EMBL/GenBank/DDBJ databases">
        <title>Mesoplasma syrphidae YJS, Complete Genome.</title>
        <authorList>
            <person name="Knight T.F."/>
            <person name="Citino T."/>
            <person name="Rubinstein R."/>
            <person name="Neuschaefer Z."/>
        </authorList>
    </citation>
    <scope>NUCLEOTIDE SEQUENCE [LARGE SCALE GENOMIC DNA]</scope>
    <source>
        <strain evidence="19 20">YJS</strain>
    </source>
</reference>
<accession>A0A2K9BJ47</accession>
<evidence type="ECO:0000256" key="9">
    <source>
        <dbReference type="ARBA" id="ARBA00022833"/>
    </source>
</evidence>
<dbReference type="SUPFAM" id="SSF81624">
    <property type="entry name" value="N-terminal domain of MutM-like DNA repair proteins"/>
    <property type="match status" value="1"/>
</dbReference>
<dbReference type="PANTHER" id="PTHR22993:SF9">
    <property type="entry name" value="FORMAMIDOPYRIMIDINE-DNA GLYCOSYLASE"/>
    <property type="match status" value="1"/>
</dbReference>
<keyword evidence="10" id="KW-0238">DNA-binding</keyword>
<dbReference type="CDD" id="cd08966">
    <property type="entry name" value="EcFpg-like_N"/>
    <property type="match status" value="1"/>
</dbReference>
<dbReference type="SMART" id="SM00898">
    <property type="entry name" value="Fapy_DNA_glyco"/>
    <property type="match status" value="1"/>
</dbReference>
<keyword evidence="6" id="KW-0227">DNA damage</keyword>
<evidence type="ECO:0000256" key="14">
    <source>
        <dbReference type="ARBA" id="ARBA00023295"/>
    </source>
</evidence>
<keyword evidence="8" id="KW-0378">Hydrolase</keyword>
<evidence type="ECO:0000256" key="2">
    <source>
        <dbReference type="ARBA" id="ARBA00001947"/>
    </source>
</evidence>
<dbReference type="InterPro" id="IPR035937">
    <property type="entry name" value="FPG_N"/>
</dbReference>
<dbReference type="InterPro" id="IPR010979">
    <property type="entry name" value="Ribosomal_uS13-like_H2TH"/>
</dbReference>
<dbReference type="EMBL" id="CP025257">
    <property type="protein sequence ID" value="AUF83371.1"/>
    <property type="molecule type" value="Genomic_DNA"/>
</dbReference>
<gene>
    <name evidence="19" type="ORF">CXP39_00940</name>
</gene>
<dbReference type="InterPro" id="IPR000214">
    <property type="entry name" value="Znf_DNA_glyclase/AP_lyase"/>
</dbReference>
<evidence type="ECO:0000256" key="5">
    <source>
        <dbReference type="ARBA" id="ARBA00022723"/>
    </source>
</evidence>
<keyword evidence="9" id="KW-0862">Zinc</keyword>
<evidence type="ECO:0000259" key="18">
    <source>
        <dbReference type="PROSITE" id="PS51068"/>
    </source>
</evidence>
<keyword evidence="7 16" id="KW-0863">Zinc-finger</keyword>
<dbReference type="InterPro" id="IPR020629">
    <property type="entry name" value="FPG_Glyclase"/>
</dbReference>
<evidence type="ECO:0000256" key="15">
    <source>
        <dbReference type="ARBA" id="ARBA00044632"/>
    </source>
</evidence>